<evidence type="ECO:0000256" key="1">
    <source>
        <dbReference type="SAM" id="MobiDB-lite"/>
    </source>
</evidence>
<evidence type="ECO:0000313" key="3">
    <source>
        <dbReference type="Proteomes" id="UP000070544"/>
    </source>
</evidence>
<organism evidence="2 3">
    <name type="scientific">Gonapodya prolifera (strain JEL478)</name>
    <name type="common">Monoblepharis prolifera</name>
    <dbReference type="NCBI Taxonomy" id="1344416"/>
    <lineage>
        <taxon>Eukaryota</taxon>
        <taxon>Fungi</taxon>
        <taxon>Fungi incertae sedis</taxon>
        <taxon>Chytridiomycota</taxon>
        <taxon>Chytridiomycota incertae sedis</taxon>
        <taxon>Monoblepharidomycetes</taxon>
        <taxon>Monoblepharidales</taxon>
        <taxon>Gonapodyaceae</taxon>
        <taxon>Gonapodya</taxon>
    </lineage>
</organism>
<evidence type="ECO:0000313" key="2">
    <source>
        <dbReference type="EMBL" id="KXS10069.1"/>
    </source>
</evidence>
<dbReference type="AlphaFoldDB" id="A0A138ZZZ1"/>
<proteinExistence type="predicted"/>
<sequence length="159" mass="17910">MSSTILATLRPLARRSSPSLSSALRSSAPTRASSSGSSTPYRFRFLLHTEEFQEQLNKRTTDEALRERVLEELKTLNQNKNVTPTLTTSLSDLKLNSQELQVLRYDLADAFGFYIPSGEPIRFTTGEDVVEWIRTHTAVLKRKAAGTERFQPRNMTGGF</sequence>
<gene>
    <name evidence="2" type="ORF">M427DRAFT_63006</name>
</gene>
<name>A0A138ZZZ1_GONPJ</name>
<dbReference type="Gene3D" id="1.10.1200.10">
    <property type="entry name" value="ACP-like"/>
    <property type="match status" value="1"/>
</dbReference>
<keyword evidence="3" id="KW-1185">Reference proteome</keyword>
<reference evidence="2 3" key="1">
    <citation type="journal article" date="2015" name="Genome Biol. Evol.">
        <title>Phylogenomic analyses indicate that early fungi evolved digesting cell walls of algal ancestors of land plants.</title>
        <authorList>
            <person name="Chang Y."/>
            <person name="Wang S."/>
            <person name="Sekimoto S."/>
            <person name="Aerts A.L."/>
            <person name="Choi C."/>
            <person name="Clum A."/>
            <person name="LaButti K.M."/>
            <person name="Lindquist E.A."/>
            <person name="Yee Ngan C."/>
            <person name="Ohm R.A."/>
            <person name="Salamov A.A."/>
            <person name="Grigoriev I.V."/>
            <person name="Spatafora J.W."/>
            <person name="Berbee M.L."/>
        </authorList>
    </citation>
    <scope>NUCLEOTIDE SEQUENCE [LARGE SCALE GENOMIC DNA]</scope>
    <source>
        <strain evidence="2 3">JEL478</strain>
    </source>
</reference>
<dbReference type="OrthoDB" id="10392168at2759"/>
<dbReference type="EMBL" id="KQ965838">
    <property type="protein sequence ID" value="KXS10069.1"/>
    <property type="molecule type" value="Genomic_DNA"/>
</dbReference>
<protein>
    <submittedName>
        <fullName evidence="2">Uncharacterized protein</fullName>
    </submittedName>
</protein>
<accession>A0A138ZZZ1</accession>
<feature type="region of interest" description="Disordered" evidence="1">
    <location>
        <begin position="18"/>
        <end position="38"/>
    </location>
</feature>
<dbReference type="Proteomes" id="UP000070544">
    <property type="component" value="Unassembled WGS sequence"/>
</dbReference>
<dbReference type="SUPFAM" id="SSF47336">
    <property type="entry name" value="ACP-like"/>
    <property type="match status" value="1"/>
</dbReference>
<dbReference type="InterPro" id="IPR036736">
    <property type="entry name" value="ACP-like_sf"/>
</dbReference>